<accession>A0A2H3DSN5</accession>
<evidence type="ECO:0000313" key="2">
    <source>
        <dbReference type="EMBL" id="PBK91283.1"/>
    </source>
</evidence>
<keyword evidence="1" id="KW-1133">Transmembrane helix</keyword>
<keyword evidence="1" id="KW-0812">Transmembrane</keyword>
<dbReference type="InParanoid" id="A0A2H3DSN5"/>
<reference evidence="3" key="1">
    <citation type="journal article" date="2017" name="Nat. Ecol. Evol.">
        <title>Genome expansion and lineage-specific genetic innovations in the forest pathogenic fungi Armillaria.</title>
        <authorList>
            <person name="Sipos G."/>
            <person name="Prasanna A.N."/>
            <person name="Walter M.C."/>
            <person name="O'Connor E."/>
            <person name="Balint B."/>
            <person name="Krizsan K."/>
            <person name="Kiss B."/>
            <person name="Hess J."/>
            <person name="Varga T."/>
            <person name="Slot J."/>
            <person name="Riley R."/>
            <person name="Boka B."/>
            <person name="Rigling D."/>
            <person name="Barry K."/>
            <person name="Lee J."/>
            <person name="Mihaltcheva S."/>
            <person name="LaButti K."/>
            <person name="Lipzen A."/>
            <person name="Waldron R."/>
            <person name="Moloney N.M."/>
            <person name="Sperisen C."/>
            <person name="Kredics L."/>
            <person name="Vagvoelgyi C."/>
            <person name="Patrignani A."/>
            <person name="Fitzpatrick D."/>
            <person name="Nagy I."/>
            <person name="Doyle S."/>
            <person name="Anderson J.B."/>
            <person name="Grigoriev I.V."/>
            <person name="Gueldener U."/>
            <person name="Muensterkoetter M."/>
            <person name="Nagy L.G."/>
        </authorList>
    </citation>
    <scope>NUCLEOTIDE SEQUENCE [LARGE SCALE GENOMIC DNA]</scope>
    <source>
        <strain evidence="3">Ar21-2</strain>
    </source>
</reference>
<name>A0A2H3DSN5_ARMGA</name>
<protein>
    <submittedName>
        <fullName evidence="2">Uncharacterized protein</fullName>
    </submittedName>
</protein>
<dbReference type="EMBL" id="KZ293662">
    <property type="protein sequence ID" value="PBK91283.1"/>
    <property type="molecule type" value="Genomic_DNA"/>
</dbReference>
<dbReference type="STRING" id="47427.A0A2H3DSN5"/>
<keyword evidence="3" id="KW-1185">Reference proteome</keyword>
<keyword evidence="1" id="KW-0472">Membrane</keyword>
<evidence type="ECO:0000256" key="1">
    <source>
        <dbReference type="SAM" id="Phobius"/>
    </source>
</evidence>
<sequence length="163" mass="18042">MPLKPTQPLSRPSRPAIRVCARQTRLPVAPDPVATTVSQLFGHTHLPATPALSGNDRIMTIVVKGVTFGVAHRTVKLKINSYSTTVPDCDIYVSFAFFLLQLVLISLVIMVILPARFNIELFKLLQMDGALEFLTRCAVYNGRKIALTVKKLPANEEGFVEMH</sequence>
<organism evidence="2 3">
    <name type="scientific">Armillaria gallica</name>
    <name type="common">Bulbous honey fungus</name>
    <name type="synonym">Armillaria bulbosa</name>
    <dbReference type="NCBI Taxonomy" id="47427"/>
    <lineage>
        <taxon>Eukaryota</taxon>
        <taxon>Fungi</taxon>
        <taxon>Dikarya</taxon>
        <taxon>Basidiomycota</taxon>
        <taxon>Agaricomycotina</taxon>
        <taxon>Agaricomycetes</taxon>
        <taxon>Agaricomycetidae</taxon>
        <taxon>Agaricales</taxon>
        <taxon>Marasmiineae</taxon>
        <taxon>Physalacriaceae</taxon>
        <taxon>Armillaria</taxon>
    </lineage>
</organism>
<dbReference type="Proteomes" id="UP000217790">
    <property type="component" value="Unassembled WGS sequence"/>
</dbReference>
<dbReference type="AlphaFoldDB" id="A0A2H3DSN5"/>
<proteinExistence type="predicted"/>
<dbReference type="OrthoDB" id="10252740at2759"/>
<gene>
    <name evidence="2" type="ORF">ARMGADRAFT_1082093</name>
</gene>
<feature type="transmembrane region" description="Helical" evidence="1">
    <location>
        <begin position="91"/>
        <end position="113"/>
    </location>
</feature>
<evidence type="ECO:0000313" key="3">
    <source>
        <dbReference type="Proteomes" id="UP000217790"/>
    </source>
</evidence>